<evidence type="ECO:0000259" key="8">
    <source>
        <dbReference type="Pfam" id="PF16822"/>
    </source>
</evidence>
<evidence type="ECO:0000256" key="6">
    <source>
        <dbReference type="ARBA" id="ARBA00022841"/>
    </source>
</evidence>
<dbReference type="Pfam" id="PF16822">
    <property type="entry name" value="ALGX"/>
    <property type="match status" value="1"/>
</dbReference>
<keyword evidence="4" id="KW-0732">Signal</keyword>
<evidence type="ECO:0000313" key="9">
    <source>
        <dbReference type="EMBL" id="TXK15641.1"/>
    </source>
</evidence>
<accession>A0A5C8I874</accession>
<evidence type="ECO:0000313" key="10">
    <source>
        <dbReference type="Proteomes" id="UP000321949"/>
    </source>
</evidence>
<dbReference type="InterPro" id="IPR031811">
    <property type="entry name" value="ALGX/ALGJ_SGNH-like"/>
</dbReference>
<dbReference type="GO" id="GO:0016740">
    <property type="term" value="F:transferase activity"/>
    <property type="evidence" value="ECO:0007669"/>
    <property type="project" value="UniProtKB-KW"/>
</dbReference>
<evidence type="ECO:0000256" key="7">
    <source>
        <dbReference type="SAM" id="MobiDB-lite"/>
    </source>
</evidence>
<protein>
    <recommendedName>
        <fullName evidence="8">AlgX/AlgJ SGNH hydrolase-like domain-containing protein</fullName>
    </recommendedName>
</protein>
<dbReference type="AlphaFoldDB" id="A0A5C8I874"/>
<keyword evidence="6" id="KW-0016">Alginate biosynthesis</keyword>
<keyword evidence="5" id="KW-0574">Periplasm</keyword>
<evidence type="ECO:0000256" key="5">
    <source>
        <dbReference type="ARBA" id="ARBA00022764"/>
    </source>
</evidence>
<dbReference type="UniPathway" id="UPA00286"/>
<evidence type="ECO:0000256" key="3">
    <source>
        <dbReference type="ARBA" id="ARBA00022679"/>
    </source>
</evidence>
<gene>
    <name evidence="9" type="ORF">FVP74_04450</name>
</gene>
<evidence type="ECO:0000256" key="4">
    <source>
        <dbReference type="ARBA" id="ARBA00022729"/>
    </source>
</evidence>
<comment type="caution">
    <text evidence="9">The sequence shown here is derived from an EMBL/GenBank/DDBJ whole genome shotgun (WGS) entry which is preliminary data.</text>
</comment>
<comment type="subcellular location">
    <subcellularLocation>
        <location evidence="1">Periplasm</location>
    </subcellularLocation>
</comment>
<dbReference type="EMBL" id="VRSX01000001">
    <property type="protein sequence ID" value="TXK15641.1"/>
    <property type="molecule type" value="Genomic_DNA"/>
</dbReference>
<keyword evidence="10" id="KW-1185">Reference proteome</keyword>
<name>A0A5C8I874_9MICO</name>
<keyword evidence="3" id="KW-0808">Transferase</keyword>
<dbReference type="Proteomes" id="UP000321949">
    <property type="component" value="Unassembled WGS sequence"/>
</dbReference>
<proteinExistence type="predicted"/>
<dbReference type="OrthoDB" id="9760774at2"/>
<organism evidence="9 10">
    <name type="scientific">Microbacterium saccharophilum</name>
    <dbReference type="NCBI Taxonomy" id="1213358"/>
    <lineage>
        <taxon>Bacteria</taxon>
        <taxon>Bacillati</taxon>
        <taxon>Actinomycetota</taxon>
        <taxon>Actinomycetes</taxon>
        <taxon>Micrococcales</taxon>
        <taxon>Microbacteriaceae</taxon>
        <taxon>Microbacterium</taxon>
    </lineage>
</organism>
<evidence type="ECO:0000256" key="1">
    <source>
        <dbReference type="ARBA" id="ARBA00004418"/>
    </source>
</evidence>
<evidence type="ECO:0000256" key="2">
    <source>
        <dbReference type="ARBA" id="ARBA00005182"/>
    </source>
</evidence>
<dbReference type="GO" id="GO:0042121">
    <property type="term" value="P:alginic acid biosynthetic process"/>
    <property type="evidence" value="ECO:0007669"/>
    <property type="project" value="UniProtKB-UniPathway"/>
</dbReference>
<comment type="pathway">
    <text evidence="2">Glycan biosynthesis; alginate biosynthesis.</text>
</comment>
<feature type="region of interest" description="Disordered" evidence="7">
    <location>
        <begin position="22"/>
        <end position="76"/>
    </location>
</feature>
<feature type="domain" description="AlgX/AlgJ SGNH hydrolase-like" evidence="8">
    <location>
        <begin position="174"/>
        <end position="340"/>
    </location>
</feature>
<sequence length="468" mass="49778">MPRVCVPELAPDRAACAAAEGLDPGVAPAPAGQNGAHARSRHLRRRPDVPGAARPADAPDDGSPHVSASGGGDIVHGAGVPSPPWWRPYRDAPLIILAIASLVAAIVGWTVQANLDRAADEIAPVAPAPSAAPGAAADACRPTVQRAADEPWIDDAAAAQQTWAAHADELAGPVVLGQDGWAFYNDQIEENFSQSVGRRLLTVSEVAAWRDYFTPLSVALAEQGIELTIQITPSAASVYPEQLPEWVVPLRGSTPLDQLLSASPDLPIIDFRADLREAAAEDAVFTPVNSHWTDWGGYIGWQSFARCQAAMYPDAPAVAVPAVDRVTREGVFNEYAAYGVADATPEWTAPVFAEEMAPVEVTDGASNTLTSDGGQVIDLSRLPASTVTDGAWSGQSALILRDSMGNALSGLWAQQYAQTWQIQHRYDDWSDPPNYRSLVEQYEPDVVIIQLAERHLVNAPAKGVTTGY</sequence>
<dbReference type="GO" id="GO:0042597">
    <property type="term" value="C:periplasmic space"/>
    <property type="evidence" value="ECO:0007669"/>
    <property type="project" value="UniProtKB-SubCell"/>
</dbReference>
<reference evidence="9 10" key="1">
    <citation type="submission" date="2019-08" db="EMBL/GenBank/DDBJ databases">
        <authorList>
            <person name="Dong K."/>
        </authorList>
    </citation>
    <scope>NUCLEOTIDE SEQUENCE [LARGE SCALE GENOMIC DNA]</scope>
    <source>
        <strain evidence="9 10">K-1</strain>
    </source>
</reference>